<dbReference type="InterPro" id="IPR019887">
    <property type="entry name" value="Tscrpt_reg_AsnC/Lrp_C"/>
</dbReference>
<dbReference type="Pfam" id="PF01037">
    <property type="entry name" value="AsnC_trans_reg"/>
    <property type="match status" value="1"/>
</dbReference>
<accession>A0A915SCT9</accession>
<reference evidence="3" key="1">
    <citation type="journal article" date="2022" name="Int. J. Syst. Evol. Microbiol.">
        <title>Nanobdella aerobiophila gen. nov., sp. nov., a thermoacidophilic, obligate ectosymbiotic archaeon, and proposal of Nanobdellaceae fam. nov., Nanobdellales ord. nov. and Nanobdellia class. nov.</title>
        <authorList>
            <person name="Kato S."/>
            <person name="Ogasawara A."/>
            <person name="Itoh T."/>
            <person name="Sakai H.D."/>
            <person name="Shimizu M."/>
            <person name="Yuki M."/>
            <person name="Kaneko M."/>
            <person name="Takashina T."/>
            <person name="Ohkuma M."/>
        </authorList>
    </citation>
    <scope>NUCLEOTIDE SEQUENCE [LARGE SCALE GENOMIC DNA]</scope>
    <source>
        <strain evidence="3">MJ1</strain>
    </source>
</reference>
<feature type="domain" description="Transcription regulator AsnC/Lrp ligand binding" evidence="1">
    <location>
        <begin position="6"/>
        <end position="77"/>
    </location>
</feature>
<protein>
    <submittedName>
        <fullName evidence="2">HTH-type transcriptional regulator</fullName>
    </submittedName>
</protein>
<evidence type="ECO:0000313" key="2">
    <source>
        <dbReference type="EMBL" id="BBL45658.1"/>
    </source>
</evidence>
<sequence length="78" mass="9294">MTLVYVLVNLRPGKEKNLIDRVKEEKEVNVLEYHTVYGEYDIILKIEVQNLEDIRRFLLDKIRSLDFVEKTITLIVSE</sequence>
<keyword evidence="3" id="KW-1185">Reference proteome</keyword>
<proteinExistence type="predicted"/>
<organism evidence="2 3">
    <name type="scientific">Nanobdella aerobiophila</name>
    <dbReference type="NCBI Taxonomy" id="2586965"/>
    <lineage>
        <taxon>Archaea</taxon>
        <taxon>Nanobdellota</taxon>
        <taxon>Nanobdellia</taxon>
        <taxon>Nanobdellales</taxon>
        <taxon>Nanobdellaceae</taxon>
        <taxon>Nanobdella</taxon>
    </lineage>
</organism>
<dbReference type="EMBL" id="AP019769">
    <property type="protein sequence ID" value="BBL45658.1"/>
    <property type="molecule type" value="Genomic_DNA"/>
</dbReference>
<dbReference type="Proteomes" id="UP001055553">
    <property type="component" value="Chromosome"/>
</dbReference>
<dbReference type="GeneID" id="74568452"/>
<dbReference type="InterPro" id="IPR011008">
    <property type="entry name" value="Dimeric_a/b-barrel"/>
</dbReference>
<dbReference type="AlphaFoldDB" id="A0A915SCT9"/>
<dbReference type="Gene3D" id="3.30.70.920">
    <property type="match status" value="1"/>
</dbReference>
<dbReference type="RefSeq" id="WP_258392973.1">
    <property type="nucleotide sequence ID" value="NZ_AP019769.1"/>
</dbReference>
<name>A0A915SCT9_9ARCH</name>
<gene>
    <name evidence="2" type="ORF">MJ1_0505</name>
</gene>
<evidence type="ECO:0000259" key="1">
    <source>
        <dbReference type="Pfam" id="PF01037"/>
    </source>
</evidence>
<evidence type="ECO:0000313" key="3">
    <source>
        <dbReference type="Proteomes" id="UP001055553"/>
    </source>
</evidence>
<dbReference type="SUPFAM" id="SSF54909">
    <property type="entry name" value="Dimeric alpha+beta barrel"/>
    <property type="match status" value="1"/>
</dbReference>
<dbReference type="KEGG" id="naer:MJ1_0505"/>